<dbReference type="EMBL" id="QWEI01000003">
    <property type="protein sequence ID" value="RHW37452.1"/>
    <property type="molecule type" value="Genomic_DNA"/>
</dbReference>
<sequence length="263" mass="30604">MLAEIHKKISQTGSNLSDRLEDKLTGDFFGTIRYLPFELGLRHVFSTAEFIEKQGDENWLKFIENEKGYATQIEFWHREDEGEIDVLFINDKALIGIEVKYLSGLSSDDQGDGIELDYTESLNQLSRYSRMIEKLSKDRDSYLLFLAPYEMMNAVRKNISNRSIISPSVELGFMCWQDIHESLLNLYVNQIETGQQLILSDLKALLSKKGFASYKGFNKNIFNQPIMRTAYSFKHKDSITNNNWIWPNKSIKEEQVYEFNTTD</sequence>
<name>A0A396S8N6_9BACL</name>
<gene>
    <name evidence="1" type="ORF">D1B33_07875</name>
</gene>
<dbReference type="AlphaFoldDB" id="A0A396S8N6"/>
<accession>A0A396S8N6</accession>
<proteinExistence type="predicted"/>
<comment type="caution">
    <text evidence="1">The sequence shown here is derived from an EMBL/GenBank/DDBJ whole genome shotgun (WGS) entry which is preliminary data.</text>
</comment>
<evidence type="ECO:0000313" key="1">
    <source>
        <dbReference type="EMBL" id="RHW37452.1"/>
    </source>
</evidence>
<dbReference type="RefSeq" id="WP_118875841.1">
    <property type="nucleotide sequence ID" value="NZ_QWEI01000003.1"/>
</dbReference>
<keyword evidence="2" id="KW-1185">Reference proteome</keyword>
<dbReference type="OrthoDB" id="1934325at2"/>
<evidence type="ECO:0000313" key="2">
    <source>
        <dbReference type="Proteomes" id="UP000265692"/>
    </source>
</evidence>
<organism evidence="1 2">
    <name type="scientific">Ureibacillus yapensis</name>
    <dbReference type="NCBI Taxonomy" id="2304605"/>
    <lineage>
        <taxon>Bacteria</taxon>
        <taxon>Bacillati</taxon>
        <taxon>Bacillota</taxon>
        <taxon>Bacilli</taxon>
        <taxon>Bacillales</taxon>
        <taxon>Caryophanaceae</taxon>
        <taxon>Ureibacillus</taxon>
    </lineage>
</organism>
<protein>
    <submittedName>
        <fullName evidence="1">Uncharacterized protein</fullName>
    </submittedName>
</protein>
<dbReference type="Proteomes" id="UP000265692">
    <property type="component" value="Unassembled WGS sequence"/>
</dbReference>
<reference evidence="1 2" key="1">
    <citation type="submission" date="2018-08" db="EMBL/GenBank/DDBJ databases">
        <title>Lysinibacillus sp. YLB-03 draft genome sequence.</title>
        <authorList>
            <person name="Yu L."/>
        </authorList>
    </citation>
    <scope>NUCLEOTIDE SEQUENCE [LARGE SCALE GENOMIC DNA]</scope>
    <source>
        <strain evidence="1 2">YLB-03</strain>
    </source>
</reference>